<dbReference type="OrthoDB" id="1923994at2759"/>
<dbReference type="SMR" id="V7B9N2"/>
<gene>
    <name evidence="4" type="ORF">PHAVU_008G268100g</name>
</gene>
<keyword evidence="5" id="KW-1185">Reference proteome</keyword>
<keyword evidence="3" id="KW-0460">Magnesium</keyword>
<accession>V7B9N2</accession>
<evidence type="ECO:0000256" key="3">
    <source>
        <dbReference type="ARBA" id="ARBA00022842"/>
    </source>
</evidence>
<reference evidence="5" key="1">
    <citation type="journal article" date="2014" name="Nat. Genet.">
        <title>A reference genome for common bean and genome-wide analysis of dual domestications.</title>
        <authorList>
            <person name="Schmutz J."/>
            <person name="McClean P.E."/>
            <person name="Mamidi S."/>
            <person name="Wu G.A."/>
            <person name="Cannon S.B."/>
            <person name="Grimwood J."/>
            <person name="Jenkins J."/>
            <person name="Shu S."/>
            <person name="Song Q."/>
            <person name="Chavarro C."/>
            <person name="Torres-Torres M."/>
            <person name="Geffroy V."/>
            <person name="Moghaddam S.M."/>
            <person name="Gao D."/>
            <person name="Abernathy B."/>
            <person name="Barry K."/>
            <person name="Blair M."/>
            <person name="Brick M.A."/>
            <person name="Chovatia M."/>
            <person name="Gepts P."/>
            <person name="Goodstein D.M."/>
            <person name="Gonzales M."/>
            <person name="Hellsten U."/>
            <person name="Hyten D.L."/>
            <person name="Jia G."/>
            <person name="Kelly J.D."/>
            <person name="Kudrna D."/>
            <person name="Lee R."/>
            <person name="Richard M.M."/>
            <person name="Miklas P.N."/>
            <person name="Osorno J.M."/>
            <person name="Rodrigues J."/>
            <person name="Thareau V."/>
            <person name="Urrea C.A."/>
            <person name="Wang M."/>
            <person name="Yu Y."/>
            <person name="Zhang M."/>
            <person name="Wing R.A."/>
            <person name="Cregan P.B."/>
            <person name="Rokhsar D.S."/>
            <person name="Jackson S.A."/>
        </authorList>
    </citation>
    <scope>NUCLEOTIDE SEQUENCE [LARGE SCALE GENOMIC DNA]</scope>
    <source>
        <strain evidence="5">cv. G19833</strain>
    </source>
</reference>
<dbReference type="PANTHER" id="PTHR43281">
    <property type="entry name" value="FARNESYL DIPHOSPHATE SYNTHASE"/>
    <property type="match status" value="1"/>
</dbReference>
<dbReference type="InterPro" id="IPR008949">
    <property type="entry name" value="Isoprenoid_synthase_dom_sf"/>
</dbReference>
<comment type="cofactor">
    <cofactor evidence="1">
        <name>Mg(2+)</name>
        <dbReference type="ChEBI" id="CHEBI:18420"/>
    </cofactor>
</comment>
<dbReference type="PANTHER" id="PTHR43281:SF6">
    <property type="entry name" value="HETERODIMERIC GERANYLGERANYL PYROPHOSPHATE SYNTHASE SMALL SUBUNIT, CHLOROPLASTIC-LIKE"/>
    <property type="match status" value="1"/>
</dbReference>
<dbReference type="AlphaFoldDB" id="V7B9N2"/>
<evidence type="ECO:0000313" key="4">
    <source>
        <dbReference type="EMBL" id="ESW14285.1"/>
    </source>
</evidence>
<dbReference type="Gene3D" id="1.10.600.10">
    <property type="entry name" value="Farnesyl Diphosphate Synthase"/>
    <property type="match status" value="1"/>
</dbReference>
<dbReference type="EMBL" id="CM002295">
    <property type="protein sequence ID" value="ESW14285.1"/>
    <property type="molecule type" value="Genomic_DNA"/>
</dbReference>
<proteinExistence type="predicted"/>
<sequence>MPGTIFLNVNASFGLRFPRQARSALPVRPTPLTIPTPQLHWASLQADIEAYLKQTIPLKEPLEVYEPMHRLVFAAPRTAAPALCLAACELVGGQRRQAMDAAAALLLNLANAHAHEEIGQGEGSNVALLTGDGIVPFGFELLARGAGPGSGSPERVMRVIIEISRAVGSGGLIDSLHMKKTVEGEVESVKRVVEKGEGGLHACGAACGAVVGGGSEEEIERLRRFGFHMGMMRGMAQRALSKEDVEEHRNLALKELHLFKDTDLGIISTFLNFY</sequence>
<name>V7B9N2_PHAVU</name>
<keyword evidence="2" id="KW-0479">Metal-binding</keyword>
<dbReference type="SUPFAM" id="SSF48576">
    <property type="entry name" value="Terpenoid synthases"/>
    <property type="match status" value="1"/>
</dbReference>
<evidence type="ECO:0000256" key="1">
    <source>
        <dbReference type="ARBA" id="ARBA00001946"/>
    </source>
</evidence>
<dbReference type="GO" id="GO:0046872">
    <property type="term" value="F:metal ion binding"/>
    <property type="evidence" value="ECO:0007669"/>
    <property type="project" value="UniProtKB-KW"/>
</dbReference>
<dbReference type="Proteomes" id="UP000000226">
    <property type="component" value="Chromosome 8"/>
</dbReference>
<dbReference type="OMA" id="HACGATC"/>
<dbReference type="eggNOG" id="KOG0776">
    <property type="taxonomic scope" value="Eukaryota"/>
</dbReference>
<protein>
    <submittedName>
        <fullName evidence="4">Uncharacterized protein</fullName>
    </submittedName>
</protein>
<evidence type="ECO:0000256" key="2">
    <source>
        <dbReference type="ARBA" id="ARBA00022723"/>
    </source>
</evidence>
<dbReference type="STRING" id="3885.V7B9N2"/>
<dbReference type="Gramene" id="ESW14285">
    <property type="protein sequence ID" value="ESW14285"/>
    <property type="gene ID" value="PHAVU_008G268100g"/>
</dbReference>
<dbReference type="GO" id="GO:0004659">
    <property type="term" value="F:prenyltransferase activity"/>
    <property type="evidence" value="ECO:0007669"/>
    <property type="project" value="TreeGrafter"/>
</dbReference>
<organism evidence="4 5">
    <name type="scientific">Phaseolus vulgaris</name>
    <name type="common">Kidney bean</name>
    <name type="synonym">French bean</name>
    <dbReference type="NCBI Taxonomy" id="3885"/>
    <lineage>
        <taxon>Eukaryota</taxon>
        <taxon>Viridiplantae</taxon>
        <taxon>Streptophyta</taxon>
        <taxon>Embryophyta</taxon>
        <taxon>Tracheophyta</taxon>
        <taxon>Spermatophyta</taxon>
        <taxon>Magnoliopsida</taxon>
        <taxon>eudicotyledons</taxon>
        <taxon>Gunneridae</taxon>
        <taxon>Pentapetalae</taxon>
        <taxon>rosids</taxon>
        <taxon>fabids</taxon>
        <taxon>Fabales</taxon>
        <taxon>Fabaceae</taxon>
        <taxon>Papilionoideae</taxon>
        <taxon>50 kb inversion clade</taxon>
        <taxon>NPAAA clade</taxon>
        <taxon>indigoferoid/millettioid clade</taxon>
        <taxon>Phaseoleae</taxon>
        <taxon>Phaseolus</taxon>
    </lineage>
</organism>
<evidence type="ECO:0000313" key="5">
    <source>
        <dbReference type="Proteomes" id="UP000000226"/>
    </source>
</evidence>